<evidence type="ECO:0000313" key="2">
    <source>
        <dbReference type="EMBL" id="GIX84929.1"/>
    </source>
</evidence>
<accession>A0AAV4NN23</accession>
<sequence length="90" mass="10444">MGYCREFLLDDDDEESLLRLIGWVSTNLLRMLCSACSFTVLIYCERGYVRRWGCGREFLLDDDDETLLRLNGWVCSGNQSGVVRWKVVVI</sequence>
<dbReference type="AlphaFoldDB" id="A0AAV4NN23"/>
<keyword evidence="1" id="KW-0812">Transmembrane</keyword>
<name>A0AAV4NN23_CAEEX</name>
<organism evidence="2 3">
    <name type="scientific">Caerostris extrusa</name>
    <name type="common">Bark spider</name>
    <name type="synonym">Caerostris bankana</name>
    <dbReference type="NCBI Taxonomy" id="172846"/>
    <lineage>
        <taxon>Eukaryota</taxon>
        <taxon>Metazoa</taxon>
        <taxon>Ecdysozoa</taxon>
        <taxon>Arthropoda</taxon>
        <taxon>Chelicerata</taxon>
        <taxon>Arachnida</taxon>
        <taxon>Araneae</taxon>
        <taxon>Araneomorphae</taxon>
        <taxon>Entelegynae</taxon>
        <taxon>Araneoidea</taxon>
        <taxon>Araneidae</taxon>
        <taxon>Caerostris</taxon>
    </lineage>
</organism>
<comment type="caution">
    <text evidence="2">The sequence shown here is derived from an EMBL/GenBank/DDBJ whole genome shotgun (WGS) entry which is preliminary data.</text>
</comment>
<gene>
    <name evidence="2" type="ORF">CEXT_269841</name>
</gene>
<feature type="transmembrane region" description="Helical" evidence="1">
    <location>
        <begin position="20"/>
        <end position="43"/>
    </location>
</feature>
<dbReference type="EMBL" id="BPLR01003465">
    <property type="protein sequence ID" value="GIX84929.1"/>
    <property type="molecule type" value="Genomic_DNA"/>
</dbReference>
<evidence type="ECO:0008006" key="4">
    <source>
        <dbReference type="Google" id="ProtNLM"/>
    </source>
</evidence>
<keyword evidence="1" id="KW-1133">Transmembrane helix</keyword>
<evidence type="ECO:0000256" key="1">
    <source>
        <dbReference type="SAM" id="Phobius"/>
    </source>
</evidence>
<evidence type="ECO:0000313" key="3">
    <source>
        <dbReference type="Proteomes" id="UP001054945"/>
    </source>
</evidence>
<keyword evidence="3" id="KW-1185">Reference proteome</keyword>
<protein>
    <recommendedName>
        <fullName evidence="4">Transmembrane protein</fullName>
    </recommendedName>
</protein>
<reference evidence="2 3" key="1">
    <citation type="submission" date="2021-06" db="EMBL/GenBank/DDBJ databases">
        <title>Caerostris extrusa draft genome.</title>
        <authorList>
            <person name="Kono N."/>
            <person name="Arakawa K."/>
        </authorList>
    </citation>
    <scope>NUCLEOTIDE SEQUENCE [LARGE SCALE GENOMIC DNA]</scope>
</reference>
<dbReference type="Proteomes" id="UP001054945">
    <property type="component" value="Unassembled WGS sequence"/>
</dbReference>
<proteinExistence type="predicted"/>
<keyword evidence="1" id="KW-0472">Membrane</keyword>